<dbReference type="Pfam" id="PF13191">
    <property type="entry name" value="AAA_16"/>
    <property type="match status" value="1"/>
</dbReference>
<dbReference type="STRING" id="394193.SAMN04489732_10264"/>
<dbReference type="SUPFAM" id="SSF52540">
    <property type="entry name" value="P-loop containing nucleoside triphosphate hydrolases"/>
    <property type="match status" value="1"/>
</dbReference>
<protein>
    <submittedName>
        <fullName evidence="4">Regulatory protein, luxR family</fullName>
    </submittedName>
</protein>
<evidence type="ECO:0000256" key="1">
    <source>
        <dbReference type="ARBA" id="ARBA00022741"/>
    </source>
</evidence>
<dbReference type="InterPro" id="IPR041664">
    <property type="entry name" value="AAA_16"/>
</dbReference>
<dbReference type="InterPro" id="IPR016032">
    <property type="entry name" value="Sig_transdc_resp-reg_C-effctor"/>
</dbReference>
<dbReference type="CDD" id="cd06170">
    <property type="entry name" value="LuxR_C_like"/>
    <property type="match status" value="1"/>
</dbReference>
<dbReference type="OrthoDB" id="3178131at2"/>
<organism evidence="4 5">
    <name type="scientific">Amycolatopsis saalfeldensis</name>
    <dbReference type="NCBI Taxonomy" id="394193"/>
    <lineage>
        <taxon>Bacteria</taxon>
        <taxon>Bacillati</taxon>
        <taxon>Actinomycetota</taxon>
        <taxon>Actinomycetes</taxon>
        <taxon>Pseudonocardiales</taxon>
        <taxon>Pseudonocardiaceae</taxon>
        <taxon>Amycolatopsis</taxon>
    </lineage>
</organism>
<evidence type="ECO:0000259" key="3">
    <source>
        <dbReference type="PROSITE" id="PS50043"/>
    </source>
</evidence>
<feature type="domain" description="HTH luxR-type" evidence="3">
    <location>
        <begin position="829"/>
        <end position="894"/>
    </location>
</feature>
<dbReference type="GO" id="GO:0003677">
    <property type="term" value="F:DNA binding"/>
    <property type="evidence" value="ECO:0007669"/>
    <property type="project" value="InterPro"/>
</dbReference>
<evidence type="ECO:0000313" key="5">
    <source>
        <dbReference type="Proteomes" id="UP000198582"/>
    </source>
</evidence>
<dbReference type="PROSITE" id="PS00622">
    <property type="entry name" value="HTH_LUXR_1"/>
    <property type="match status" value="1"/>
</dbReference>
<dbReference type="GO" id="GO:0005524">
    <property type="term" value="F:ATP binding"/>
    <property type="evidence" value="ECO:0007669"/>
    <property type="project" value="UniProtKB-KW"/>
</dbReference>
<dbReference type="PANTHER" id="PTHR16305:SF35">
    <property type="entry name" value="TRANSCRIPTIONAL ACTIVATOR DOMAIN"/>
    <property type="match status" value="1"/>
</dbReference>
<dbReference type="PRINTS" id="PR00038">
    <property type="entry name" value="HTHLUXR"/>
</dbReference>
<dbReference type="GO" id="GO:0004016">
    <property type="term" value="F:adenylate cyclase activity"/>
    <property type="evidence" value="ECO:0007669"/>
    <property type="project" value="TreeGrafter"/>
</dbReference>
<dbReference type="Gene3D" id="1.25.40.10">
    <property type="entry name" value="Tetratricopeptide repeat domain"/>
    <property type="match status" value="1"/>
</dbReference>
<dbReference type="InterPro" id="IPR000792">
    <property type="entry name" value="Tscrpt_reg_LuxR_C"/>
</dbReference>
<dbReference type="PANTHER" id="PTHR16305">
    <property type="entry name" value="TESTICULAR SOLUBLE ADENYLYL CYCLASE"/>
    <property type="match status" value="1"/>
</dbReference>
<dbReference type="SUPFAM" id="SSF46894">
    <property type="entry name" value="C-terminal effector domain of the bipartite response regulators"/>
    <property type="match status" value="1"/>
</dbReference>
<proteinExistence type="predicted"/>
<dbReference type="InterPro" id="IPR011990">
    <property type="entry name" value="TPR-like_helical_dom_sf"/>
</dbReference>
<dbReference type="Pfam" id="PF00196">
    <property type="entry name" value="GerE"/>
    <property type="match status" value="1"/>
</dbReference>
<name>A0A1H8SEN2_9PSEU</name>
<dbReference type="EMBL" id="FOEF01000002">
    <property type="protein sequence ID" value="SEO76976.1"/>
    <property type="molecule type" value="Genomic_DNA"/>
</dbReference>
<reference evidence="4 5" key="1">
    <citation type="submission" date="2016-10" db="EMBL/GenBank/DDBJ databases">
        <authorList>
            <person name="de Groot N.N."/>
        </authorList>
    </citation>
    <scope>NUCLEOTIDE SEQUENCE [LARGE SCALE GENOMIC DNA]</scope>
    <source>
        <strain evidence="4 5">DSM 44993</strain>
    </source>
</reference>
<dbReference type="GO" id="GO:0006355">
    <property type="term" value="P:regulation of DNA-templated transcription"/>
    <property type="evidence" value="ECO:0007669"/>
    <property type="project" value="InterPro"/>
</dbReference>
<dbReference type="PROSITE" id="PS50043">
    <property type="entry name" value="HTH_LUXR_2"/>
    <property type="match status" value="1"/>
</dbReference>
<sequence>MSRHPEAGPGLVGRSAELAVLAASFDAARAGSGQLVIVRGPSGIGKTALLDRAGDGGTVLRASGDPAPYATVRNLLGLDPAHPVPDGEYPALQELHRLALDRVEVAPLVLVLDNADCCDDKSLRWLEFLLRRGADRPLLVVLAECSDGPVPYDRRLAGVAAAGRAKVIEPGPLGPDDVADVIRRELRRAPAPDFTTACAEASEGNPRSLLRLLAAVREEGVRPDKAGASRVAGLGAGLVRMAVRERVAHWSEPLRRVARAAAVFQAFDAGLVSSLSGLPIAAVVAAFALLRGHALPGEGDDECQLDVLSTVLDELGDAERGELRRRAARILNDAGEPVERVAEQLLALDSLGEPWMRGLLARASRRTGSRFALRCLARLAETDPGDVGARVDLAQALVEVDPWRAAPLLEEALPQVSEPHARAVIAELLGAISLTVRGVWAPSVVLSEALAALGTGGGEAETADEFETRVRLETLVRLRRAGSPAMLREPPDHPGDTPAERQALVAQALITTMRGTSATIAADFARRALSGPQPKTGWTASAAASVLFLADEFDEAITGVGKALLGAERRSAPWTDLLALSTRAWILAGAGEIADAAIDIADAAEIVEREPWGPKTTLHLATHALVLSNLGDIDRAVAVLEQAETTAGDGISPEDHYFLLAKSAVAWHRQDFDSALAHALRCGELLDEAGISNPVFAPWWLHAASLLARLGRAGEAAGLVERGEEMAAAWGTGRAKGLALMAKGTITRGPRALDALTEAAEVLAGTPAKSDHARAEALLGMALLRADDAVAAREHLRRSVDLSVRHGGWASATTARALLVSAGGRMSRVTDRVDLLTGREQKVAGIAARGASNSEIADTLSVTLRTVEVHLTSVYRKLGVVNRADLAPLFGSATASAES</sequence>
<dbReference type="RefSeq" id="WP_091613139.1">
    <property type="nucleotide sequence ID" value="NZ_FOEF01000002.1"/>
</dbReference>
<dbReference type="Gene3D" id="1.10.10.10">
    <property type="entry name" value="Winged helix-like DNA-binding domain superfamily/Winged helix DNA-binding domain"/>
    <property type="match status" value="1"/>
</dbReference>
<gene>
    <name evidence="4" type="ORF">SAMN04489732_10264</name>
</gene>
<evidence type="ECO:0000313" key="4">
    <source>
        <dbReference type="EMBL" id="SEO76976.1"/>
    </source>
</evidence>
<dbReference type="SUPFAM" id="SSF48452">
    <property type="entry name" value="TPR-like"/>
    <property type="match status" value="1"/>
</dbReference>
<dbReference type="InterPro" id="IPR027417">
    <property type="entry name" value="P-loop_NTPase"/>
</dbReference>
<dbReference type="GO" id="GO:0005737">
    <property type="term" value="C:cytoplasm"/>
    <property type="evidence" value="ECO:0007669"/>
    <property type="project" value="TreeGrafter"/>
</dbReference>
<keyword evidence="5" id="KW-1185">Reference proteome</keyword>
<keyword evidence="1" id="KW-0547">Nucleotide-binding</keyword>
<dbReference type="Proteomes" id="UP000198582">
    <property type="component" value="Unassembled WGS sequence"/>
</dbReference>
<dbReference type="AlphaFoldDB" id="A0A1H8SEN2"/>
<dbReference type="InterPro" id="IPR036388">
    <property type="entry name" value="WH-like_DNA-bd_sf"/>
</dbReference>
<accession>A0A1H8SEN2</accession>
<evidence type="ECO:0000256" key="2">
    <source>
        <dbReference type="ARBA" id="ARBA00022840"/>
    </source>
</evidence>
<keyword evidence="2" id="KW-0067">ATP-binding</keyword>
<dbReference type="SMART" id="SM00421">
    <property type="entry name" value="HTH_LUXR"/>
    <property type="match status" value="1"/>
</dbReference>